<sequence>MTDLISRLTQALAGPEHDRRTAVDELWATLPADDHAARCIVAHYAADLQPTLTDEVQWDEVSLAESALLTDESLRAIQPSLTVEGFLPSLHLNVADGYRRQERFAEAIAQLDAGRSHLHVFDDAPAEQGAYVAVIRDGYTRVARLIAERSTAPSAPSAD</sequence>
<dbReference type="STRING" id="1136941.ACH46_14460"/>
<organism evidence="1 2">
    <name type="scientific">Gordonia phthalatica</name>
    <dbReference type="NCBI Taxonomy" id="1136941"/>
    <lineage>
        <taxon>Bacteria</taxon>
        <taxon>Bacillati</taxon>
        <taxon>Actinomycetota</taxon>
        <taxon>Actinomycetes</taxon>
        <taxon>Mycobacteriales</taxon>
        <taxon>Gordoniaceae</taxon>
        <taxon>Gordonia</taxon>
    </lineage>
</organism>
<protein>
    <submittedName>
        <fullName evidence="1">Uncharacterized protein</fullName>
    </submittedName>
</protein>
<dbReference type="Proteomes" id="UP000063789">
    <property type="component" value="Chromosome"/>
</dbReference>
<dbReference type="KEGG" id="goq:ACH46_14460"/>
<gene>
    <name evidence="1" type="ORF">ACH46_14460</name>
</gene>
<keyword evidence="2" id="KW-1185">Reference proteome</keyword>
<reference evidence="2" key="1">
    <citation type="submission" date="2015-06" db="EMBL/GenBank/DDBJ databases">
        <title>Complete genome sequence and metabolic analysis of phthalate degradation pathway in Gordonia sp. QH-11.</title>
        <authorList>
            <person name="Jin D."/>
            <person name="Kong X."/>
            <person name="Bai Z."/>
        </authorList>
    </citation>
    <scope>NUCLEOTIDE SEQUENCE [LARGE SCALE GENOMIC DNA]</scope>
    <source>
        <strain evidence="2">QH-11</strain>
    </source>
</reference>
<proteinExistence type="predicted"/>
<evidence type="ECO:0000313" key="1">
    <source>
        <dbReference type="EMBL" id="ALG85457.1"/>
    </source>
</evidence>
<accession>A0A0N9N4T7</accession>
<reference evidence="1 2" key="2">
    <citation type="journal article" date="2017" name="Int. J. Syst. Evol. Microbiol.">
        <title>Gordonia phthalatica sp. nov., a di-n-butyl phthalate-degrading bacterium isolated from activated sludge.</title>
        <authorList>
            <person name="Jin D."/>
            <person name="Kong X."/>
            <person name="Jia M."/>
            <person name="Yu X."/>
            <person name="Wang X."/>
            <person name="Zhuang X."/>
            <person name="Deng Y."/>
            <person name="Bai Z."/>
        </authorList>
    </citation>
    <scope>NUCLEOTIDE SEQUENCE [LARGE SCALE GENOMIC DNA]</scope>
    <source>
        <strain evidence="1 2">QH-11</strain>
    </source>
</reference>
<evidence type="ECO:0000313" key="2">
    <source>
        <dbReference type="Proteomes" id="UP000063789"/>
    </source>
</evidence>
<dbReference type="AlphaFoldDB" id="A0A0N9N4T7"/>
<dbReference type="RefSeq" id="WP_062393541.1">
    <property type="nucleotide sequence ID" value="NZ_CP011853.1"/>
</dbReference>
<dbReference type="OrthoDB" id="8450665at2"/>
<dbReference type="PATRIC" id="fig|1136941.3.peg.2955"/>
<dbReference type="EMBL" id="CP011853">
    <property type="protein sequence ID" value="ALG85457.1"/>
    <property type="molecule type" value="Genomic_DNA"/>
</dbReference>
<name>A0A0N9N4T7_9ACTN</name>